<gene>
    <name evidence="1" type="ORF">RB2654_19028</name>
</gene>
<evidence type="ECO:0000313" key="2">
    <source>
        <dbReference type="Proteomes" id="UP000002931"/>
    </source>
</evidence>
<comment type="caution">
    <text evidence="1">The sequence shown here is derived from an EMBL/GenBank/DDBJ whole genome shotgun (WGS) entry which is preliminary data.</text>
</comment>
<accession>A3V9W6</accession>
<proteinExistence type="predicted"/>
<organism evidence="1 2">
    <name type="scientific">Maritimibacter alkaliphilus HTCC2654</name>
    <dbReference type="NCBI Taxonomy" id="314271"/>
    <lineage>
        <taxon>Bacteria</taxon>
        <taxon>Pseudomonadati</taxon>
        <taxon>Pseudomonadota</taxon>
        <taxon>Alphaproteobacteria</taxon>
        <taxon>Rhodobacterales</taxon>
        <taxon>Roseobacteraceae</taxon>
        <taxon>Maritimibacter</taxon>
    </lineage>
</organism>
<dbReference type="AlphaFoldDB" id="A3V9W6"/>
<dbReference type="HOGENOM" id="CLU_1729181_0_0_5"/>
<dbReference type="eggNOG" id="COG2268">
    <property type="taxonomic scope" value="Bacteria"/>
</dbReference>
<reference evidence="1 2" key="1">
    <citation type="journal article" date="2010" name="J. Bacteriol.">
        <title>Genome sequences of Pelagibaca bermudensis HTCC2601T and Maritimibacter alkaliphilus HTCC2654T, the type strains of two marine Roseobacter genera.</title>
        <authorList>
            <person name="Thrash J.C."/>
            <person name="Cho J.C."/>
            <person name="Ferriera S."/>
            <person name="Johnson J."/>
            <person name="Vergin K.L."/>
            <person name="Giovannoni S.J."/>
        </authorList>
    </citation>
    <scope>NUCLEOTIDE SEQUENCE [LARGE SCALE GENOMIC DNA]</scope>
    <source>
        <strain evidence="1 2">HTCC2654</strain>
    </source>
</reference>
<protein>
    <submittedName>
        <fullName evidence="1">Uncharacterized protein</fullName>
    </submittedName>
</protein>
<dbReference type="RefSeq" id="WP_008334509.1">
    <property type="nucleotide sequence ID" value="NZ_CH902578.1"/>
</dbReference>
<dbReference type="Proteomes" id="UP000002931">
    <property type="component" value="Unassembled WGS sequence"/>
</dbReference>
<dbReference type="STRING" id="314271.RB2654_19028"/>
<keyword evidence="2" id="KW-1185">Reference proteome</keyword>
<dbReference type="EMBL" id="AAMT01000001">
    <property type="protein sequence ID" value="EAQ14707.1"/>
    <property type="molecule type" value="Genomic_DNA"/>
</dbReference>
<evidence type="ECO:0000313" key="1">
    <source>
        <dbReference type="EMBL" id="EAQ14707.1"/>
    </source>
</evidence>
<sequence>MAQPANSERQFPIVLRFKPMFPHDIAGYALHEERKGRGSKHCESGMAMANRLNLIGEPDWRERFNERYELARLSNFAEELEALEALGRKKDWADRADGGPQDPWKASKQGPLREVIITANKEWFNAFDDPSLLINAARSAREDAFVETSIA</sequence>
<dbReference type="OrthoDB" id="7586183at2"/>
<name>A3V9W6_9RHOB</name>